<dbReference type="InterPro" id="IPR051683">
    <property type="entry name" value="Enoyl-CoA_Hydratase/Isomerase"/>
</dbReference>
<dbReference type="PROSITE" id="PS00166">
    <property type="entry name" value="ENOYL_COA_HYDRATASE"/>
    <property type="match status" value="1"/>
</dbReference>
<evidence type="ECO:0000313" key="3">
    <source>
        <dbReference type="EMBL" id="HED11028.1"/>
    </source>
</evidence>
<dbReference type="Gene3D" id="3.90.226.10">
    <property type="entry name" value="2-enoyl-CoA Hydratase, Chain A, domain 1"/>
    <property type="match status" value="1"/>
</dbReference>
<dbReference type="PANTHER" id="PTHR42964">
    <property type="entry name" value="ENOYL-COA HYDRATASE"/>
    <property type="match status" value="1"/>
</dbReference>
<comment type="similarity">
    <text evidence="1 2">Belongs to the enoyl-CoA hydratase/isomerase family.</text>
</comment>
<protein>
    <submittedName>
        <fullName evidence="3">Enoyl-CoA hydratase/isomerase family protein</fullName>
    </submittedName>
</protein>
<dbReference type="Proteomes" id="UP000886005">
    <property type="component" value="Unassembled WGS sequence"/>
</dbReference>
<dbReference type="InterPro" id="IPR018376">
    <property type="entry name" value="Enoyl-CoA_hyd/isom_CS"/>
</dbReference>
<organism evidence="3">
    <name type="scientific">Caldithrix abyssi</name>
    <dbReference type="NCBI Taxonomy" id="187145"/>
    <lineage>
        <taxon>Bacteria</taxon>
        <taxon>Pseudomonadati</taxon>
        <taxon>Calditrichota</taxon>
        <taxon>Calditrichia</taxon>
        <taxon>Calditrichales</taxon>
        <taxon>Calditrichaceae</taxon>
        <taxon>Caldithrix</taxon>
    </lineage>
</organism>
<sequence>MAVVTTKKEAHHLRVKLNRPDKRNALNDEMIGELKHIFRKVNQDAEIRTVSIEGEGKAFCSGADLSYLKKISGNSFEENLADSQSLAKLYFQIYSCEKPVLAVVDGPALAGGCGLASVCDIVIASQKAQFGYPEVRIGFVPALVSAILIRQVGERVAMELMLTGKIITAEEARHKGLVNHIEENVETKLAEYIDLFGHNAPGAMATTKNMIHTFTYSEMYDDLNRLSVVNARFRDEDEFKEGIDSFLNKRKPNWTTP</sequence>
<name>A0A7V1LN47_CALAY</name>
<dbReference type="CDD" id="cd06558">
    <property type="entry name" value="crotonase-like"/>
    <property type="match status" value="1"/>
</dbReference>
<comment type="caution">
    <text evidence="3">The sequence shown here is derived from an EMBL/GenBank/DDBJ whole genome shotgun (WGS) entry which is preliminary data.</text>
</comment>
<dbReference type="InterPro" id="IPR001753">
    <property type="entry name" value="Enoyl-CoA_hydra/iso"/>
</dbReference>
<accession>A0A7V1LN47</accession>
<dbReference type="GO" id="GO:0003824">
    <property type="term" value="F:catalytic activity"/>
    <property type="evidence" value="ECO:0007669"/>
    <property type="project" value="InterPro"/>
</dbReference>
<evidence type="ECO:0000256" key="2">
    <source>
        <dbReference type="RuleBase" id="RU003707"/>
    </source>
</evidence>
<proteinExistence type="inferred from homology"/>
<dbReference type="PANTHER" id="PTHR42964:SF1">
    <property type="entry name" value="POLYKETIDE BIOSYNTHESIS ENOYL-COA HYDRATASE PKSH-RELATED"/>
    <property type="match status" value="1"/>
</dbReference>
<reference evidence="3" key="1">
    <citation type="journal article" date="2020" name="mSystems">
        <title>Genome- and Community-Level Interaction Insights into Carbon Utilization and Element Cycling Functions of Hydrothermarchaeota in Hydrothermal Sediment.</title>
        <authorList>
            <person name="Zhou Z."/>
            <person name="Liu Y."/>
            <person name="Xu W."/>
            <person name="Pan J."/>
            <person name="Luo Z.H."/>
            <person name="Li M."/>
        </authorList>
    </citation>
    <scope>NUCLEOTIDE SEQUENCE [LARGE SCALE GENOMIC DNA]</scope>
    <source>
        <strain evidence="3">HyVt-456</strain>
    </source>
</reference>
<dbReference type="SUPFAM" id="SSF52096">
    <property type="entry name" value="ClpP/crotonase"/>
    <property type="match status" value="1"/>
</dbReference>
<dbReference type="EMBL" id="DRLD01000273">
    <property type="protein sequence ID" value="HED11028.1"/>
    <property type="molecule type" value="Genomic_DNA"/>
</dbReference>
<dbReference type="AlphaFoldDB" id="A0A7V1LN47"/>
<dbReference type="Pfam" id="PF00378">
    <property type="entry name" value="ECH_1"/>
    <property type="match status" value="1"/>
</dbReference>
<evidence type="ECO:0000256" key="1">
    <source>
        <dbReference type="ARBA" id="ARBA00005254"/>
    </source>
</evidence>
<dbReference type="InterPro" id="IPR029045">
    <property type="entry name" value="ClpP/crotonase-like_dom_sf"/>
</dbReference>
<gene>
    <name evidence="3" type="ORF">ENJ10_10095</name>
</gene>